<keyword evidence="2 5" id="KW-0808">Transferase</keyword>
<dbReference type="Pfam" id="PF00586">
    <property type="entry name" value="AIRS"/>
    <property type="match status" value="1"/>
</dbReference>
<feature type="binding site" evidence="2">
    <location>
        <position position="117"/>
    </location>
    <ligand>
        <name>ATP</name>
        <dbReference type="ChEBI" id="CHEBI:30616"/>
    </ligand>
</feature>
<feature type="domain" description="PurM-like N-terminal" evidence="3">
    <location>
        <begin position="40"/>
        <end position="152"/>
    </location>
</feature>
<keyword evidence="6" id="KW-1185">Reference proteome</keyword>
<feature type="binding site" evidence="2">
    <location>
        <position position="87"/>
    </location>
    <ligand>
        <name>Mg(2+)</name>
        <dbReference type="ChEBI" id="CHEBI:18420"/>
        <label>2</label>
    </ligand>
</feature>
<keyword evidence="2" id="KW-0067">ATP-binding</keyword>
<feature type="binding site" evidence="2">
    <location>
        <begin position="134"/>
        <end position="135"/>
    </location>
    <ligand>
        <name>ATP</name>
        <dbReference type="ChEBI" id="CHEBI:30616"/>
    </ligand>
</feature>
<gene>
    <name evidence="2 5" type="primary">thiL</name>
    <name evidence="5" type="ORF">U6A24_20335</name>
</gene>
<feature type="binding site" evidence="2">
    <location>
        <position position="291"/>
    </location>
    <ligand>
        <name>substrate</name>
    </ligand>
</feature>
<comment type="function">
    <text evidence="2">Catalyzes the ATP-dependent phosphorylation of thiamine-monophosphate (TMP) to form thiamine-pyrophosphate (TPP), the active form of vitamin B1.</text>
</comment>
<name>A0ABU6A144_9FLAO</name>
<evidence type="ECO:0000313" key="5">
    <source>
        <dbReference type="EMBL" id="MEB3347837.1"/>
    </source>
</evidence>
<feature type="binding site" evidence="2">
    <location>
        <position position="42"/>
    </location>
    <ligand>
        <name>Mg(2+)</name>
        <dbReference type="ChEBI" id="CHEBI:18420"/>
        <label>3</label>
    </ligand>
</feature>
<feature type="binding site" evidence="2">
    <location>
        <position position="65"/>
    </location>
    <ligand>
        <name>substrate</name>
    </ligand>
</feature>
<dbReference type="SUPFAM" id="SSF56042">
    <property type="entry name" value="PurM C-terminal domain-like"/>
    <property type="match status" value="1"/>
</dbReference>
<dbReference type="EMBL" id="JAYKLX010000010">
    <property type="protein sequence ID" value="MEB3347837.1"/>
    <property type="molecule type" value="Genomic_DNA"/>
</dbReference>
<protein>
    <recommendedName>
        <fullName evidence="2">Thiamine-monophosphate kinase</fullName>
        <shortName evidence="2">TMP kinase</shortName>
        <shortName evidence="2">Thiamine-phosphate kinase</shortName>
        <ecNumber evidence="2">2.7.4.16</ecNumber>
    </recommendedName>
</protein>
<evidence type="ECO:0000256" key="1">
    <source>
        <dbReference type="ARBA" id="ARBA00022977"/>
    </source>
</evidence>
<dbReference type="InterPro" id="IPR016188">
    <property type="entry name" value="PurM-like_N"/>
</dbReference>
<dbReference type="EC" id="2.7.4.16" evidence="2"/>
<proteinExistence type="inferred from homology"/>
<dbReference type="PANTHER" id="PTHR30270">
    <property type="entry name" value="THIAMINE-MONOPHOSPHATE KINASE"/>
    <property type="match status" value="1"/>
</dbReference>
<dbReference type="Gene3D" id="3.30.1330.10">
    <property type="entry name" value="PurM-like, N-terminal domain"/>
    <property type="match status" value="1"/>
</dbReference>
<keyword evidence="2" id="KW-0460">Magnesium</keyword>
<comment type="similarity">
    <text evidence="2">Belongs to the thiamine-monophosphate kinase family.</text>
</comment>
<dbReference type="InterPro" id="IPR010918">
    <property type="entry name" value="PurM-like_C_dom"/>
</dbReference>
<feature type="binding site" evidence="2">
    <location>
        <position position="240"/>
    </location>
    <ligand>
        <name>ATP</name>
        <dbReference type="ChEBI" id="CHEBI:30616"/>
    </ligand>
</feature>
<feature type="binding site" evidence="2">
    <location>
        <position position="135"/>
    </location>
    <ligand>
        <name>Mg(2+)</name>
        <dbReference type="ChEBI" id="CHEBI:18420"/>
        <label>1</label>
    </ligand>
</feature>
<dbReference type="HAMAP" id="MF_02128">
    <property type="entry name" value="TMP_kinase"/>
    <property type="match status" value="1"/>
</dbReference>
<feature type="binding site" evidence="2">
    <location>
        <position position="87"/>
    </location>
    <ligand>
        <name>Mg(2+)</name>
        <dbReference type="ChEBI" id="CHEBI:18420"/>
        <label>4</label>
    </ligand>
</feature>
<dbReference type="GO" id="GO:0009030">
    <property type="term" value="F:thiamine-phosphate kinase activity"/>
    <property type="evidence" value="ECO:0007669"/>
    <property type="project" value="UniProtKB-EC"/>
</dbReference>
<comment type="miscellaneous">
    <text evidence="2">Reaction mechanism of ThiL seems to utilize a direct, inline transfer of the gamma-phosphate of ATP to TMP rather than a phosphorylated enzyme intermediate.</text>
</comment>
<feature type="binding site" evidence="2">
    <location>
        <position position="238"/>
    </location>
    <ligand>
        <name>Mg(2+)</name>
        <dbReference type="ChEBI" id="CHEBI:18420"/>
        <label>3</label>
    </ligand>
</feature>
<feature type="binding site" evidence="2">
    <location>
        <position position="57"/>
    </location>
    <ligand>
        <name>Mg(2+)</name>
        <dbReference type="ChEBI" id="CHEBI:18420"/>
        <label>1</label>
    </ligand>
</feature>
<keyword evidence="2 5" id="KW-0418">Kinase</keyword>
<feature type="binding site" evidence="2">
    <location>
        <position position="343"/>
    </location>
    <ligand>
        <name>substrate</name>
    </ligand>
</feature>
<keyword evidence="1 2" id="KW-0784">Thiamine biosynthesis</keyword>
<evidence type="ECO:0000259" key="4">
    <source>
        <dbReference type="Pfam" id="PF02769"/>
    </source>
</evidence>
<keyword evidence="2" id="KW-0547">Nucleotide-binding</keyword>
<organism evidence="5 6">
    <name type="scientific">Aquimarina gracilis</name>
    <dbReference type="NCBI Taxonomy" id="874422"/>
    <lineage>
        <taxon>Bacteria</taxon>
        <taxon>Pseudomonadati</taxon>
        <taxon>Bacteroidota</taxon>
        <taxon>Flavobacteriia</taxon>
        <taxon>Flavobacteriales</taxon>
        <taxon>Flavobacteriaceae</taxon>
        <taxon>Aquimarina</taxon>
    </lineage>
</organism>
<feature type="binding site" evidence="2">
    <location>
        <position position="241"/>
    </location>
    <ligand>
        <name>Mg(2+)</name>
        <dbReference type="ChEBI" id="CHEBI:18420"/>
        <label>5</label>
    </ligand>
</feature>
<comment type="pathway">
    <text evidence="2">Cofactor biosynthesis; thiamine diphosphate biosynthesis; thiamine diphosphate from thiamine phosphate: step 1/1.</text>
</comment>
<reference evidence="5 6" key="1">
    <citation type="journal article" date="2013" name="Int. J. Syst. Evol. Microbiol.">
        <title>Aquimarina gracilis sp. nov., isolated from the gut microflora of a mussel, Mytilus coruscus, and emended description of Aquimarina spongiae.</title>
        <authorList>
            <person name="Park S.C."/>
            <person name="Choe H.N."/>
            <person name="Baik K.S."/>
            <person name="Seong C.N."/>
        </authorList>
    </citation>
    <scope>NUCLEOTIDE SEQUENCE [LARGE SCALE GENOMIC DNA]</scope>
    <source>
        <strain evidence="5 6">PSC32</strain>
    </source>
</reference>
<dbReference type="InterPro" id="IPR036676">
    <property type="entry name" value="PurM-like_C_sf"/>
</dbReference>
<evidence type="ECO:0000313" key="6">
    <source>
        <dbReference type="Proteomes" id="UP001327027"/>
    </source>
</evidence>
<comment type="caution">
    <text evidence="5">The sequence shown here is derived from an EMBL/GenBank/DDBJ whole genome shotgun (WGS) entry which is preliminary data.</text>
</comment>
<dbReference type="InterPro" id="IPR006283">
    <property type="entry name" value="ThiL-like"/>
</dbReference>
<dbReference type="PIRSF" id="PIRSF005303">
    <property type="entry name" value="Thiam_monoph_kin"/>
    <property type="match status" value="1"/>
</dbReference>
<keyword evidence="2" id="KW-0479">Metal-binding</keyword>
<feature type="binding site" evidence="2">
    <location>
        <position position="161"/>
    </location>
    <ligand>
        <name>ATP</name>
        <dbReference type="ChEBI" id="CHEBI:30616"/>
    </ligand>
</feature>
<feature type="domain" description="PurM-like C-terminal" evidence="4">
    <location>
        <begin position="167"/>
        <end position="325"/>
    </location>
</feature>
<dbReference type="NCBIfam" id="TIGR01379">
    <property type="entry name" value="thiL"/>
    <property type="match status" value="1"/>
</dbReference>
<dbReference type="PANTHER" id="PTHR30270:SF0">
    <property type="entry name" value="THIAMINE-MONOPHOSPHATE KINASE"/>
    <property type="match status" value="1"/>
</dbReference>
<dbReference type="CDD" id="cd02194">
    <property type="entry name" value="ThiL"/>
    <property type="match status" value="1"/>
</dbReference>
<feature type="binding site" evidence="2">
    <location>
        <position position="58"/>
    </location>
    <ligand>
        <name>Mg(2+)</name>
        <dbReference type="ChEBI" id="CHEBI:18420"/>
        <label>2</label>
    </ligand>
</feature>
<evidence type="ECO:0000256" key="2">
    <source>
        <dbReference type="HAMAP-Rule" id="MF_02128"/>
    </source>
</evidence>
<dbReference type="Gene3D" id="3.90.650.10">
    <property type="entry name" value="PurM-like C-terminal domain"/>
    <property type="match status" value="1"/>
</dbReference>
<feature type="binding site" evidence="2">
    <location>
        <position position="56"/>
    </location>
    <ligand>
        <name>Mg(2+)</name>
        <dbReference type="ChEBI" id="CHEBI:18420"/>
        <label>4</label>
    </ligand>
</feature>
<dbReference type="Pfam" id="PF02769">
    <property type="entry name" value="AIRS_C"/>
    <property type="match status" value="1"/>
</dbReference>
<dbReference type="Proteomes" id="UP001327027">
    <property type="component" value="Unassembled WGS sequence"/>
</dbReference>
<accession>A0ABU6A144</accession>
<dbReference type="InterPro" id="IPR036921">
    <property type="entry name" value="PurM-like_N_sf"/>
</dbReference>
<dbReference type="SUPFAM" id="SSF55326">
    <property type="entry name" value="PurM N-terminal domain-like"/>
    <property type="match status" value="1"/>
</dbReference>
<feature type="binding site" evidence="2">
    <location>
        <position position="87"/>
    </location>
    <ligand>
        <name>Mg(2+)</name>
        <dbReference type="ChEBI" id="CHEBI:18420"/>
        <label>3</label>
    </ligand>
</feature>
<sequence>MIEDKNTSRTPISELGEFGLINHLTKNFKITQKTTDLGIGDDAAVMDFKGKKCVLSTDLLLEGVHFDLAYVPLKHLGYKAVIVNLSDIYAMNAIATQVTVSIAISNRFPLEALEELYAGIETAAKLYNIDVVGGDTTSSTTGLIISVTAVGYANKEDLVYRSGAADNDLLVVTGDLGAAYMGLQVLEREKQVFEVNPNSQPDLDRYTYLIERQLKPEARKDIPELLKALDVKPTSMIDISDGLSSEVIHLCKQSKVGVNLYEEKIPLDPAVISICEEFKINSTTAALNGGEDYELLFTIKQEDYPKIKANPNLTVIGHMTDEKSGIGLVTRANEKIELKAQGWNPIKK</sequence>
<evidence type="ECO:0000259" key="3">
    <source>
        <dbReference type="Pfam" id="PF00586"/>
    </source>
</evidence>
<feature type="binding site" evidence="2">
    <location>
        <position position="42"/>
    </location>
    <ligand>
        <name>Mg(2+)</name>
        <dbReference type="ChEBI" id="CHEBI:18420"/>
        <label>4</label>
    </ligand>
</feature>
<feature type="binding site" evidence="2">
    <location>
        <position position="58"/>
    </location>
    <ligand>
        <name>Mg(2+)</name>
        <dbReference type="ChEBI" id="CHEBI:18420"/>
        <label>1</label>
    </ligand>
</feature>
<dbReference type="RefSeq" id="WP_324181857.1">
    <property type="nucleotide sequence ID" value="NZ_BAABAW010000011.1"/>
</dbReference>
<comment type="catalytic activity">
    <reaction evidence="2">
        <text>thiamine phosphate + ATP = thiamine diphosphate + ADP</text>
        <dbReference type="Rhea" id="RHEA:15913"/>
        <dbReference type="ChEBI" id="CHEBI:30616"/>
        <dbReference type="ChEBI" id="CHEBI:37575"/>
        <dbReference type="ChEBI" id="CHEBI:58937"/>
        <dbReference type="ChEBI" id="CHEBI:456216"/>
        <dbReference type="EC" id="2.7.4.16"/>
    </reaction>
</comment>